<dbReference type="OrthoDB" id="1007667at2"/>
<dbReference type="GO" id="GO:0043565">
    <property type="term" value="F:sequence-specific DNA binding"/>
    <property type="evidence" value="ECO:0007669"/>
    <property type="project" value="InterPro"/>
</dbReference>
<evidence type="ECO:0000256" key="1">
    <source>
        <dbReference type="ARBA" id="ARBA00023015"/>
    </source>
</evidence>
<dbReference type="Pfam" id="PF02311">
    <property type="entry name" value="AraC_binding"/>
    <property type="match status" value="1"/>
</dbReference>
<dbReference type="InterPro" id="IPR020449">
    <property type="entry name" value="Tscrpt_reg_AraC-type_HTH"/>
</dbReference>
<dbReference type="Proteomes" id="UP000317646">
    <property type="component" value="Unassembled WGS sequence"/>
</dbReference>
<dbReference type="PANTHER" id="PTHR43280">
    <property type="entry name" value="ARAC-FAMILY TRANSCRIPTIONAL REGULATOR"/>
    <property type="match status" value="1"/>
</dbReference>
<proteinExistence type="predicted"/>
<feature type="domain" description="HTH araC/xylS-type" evidence="4">
    <location>
        <begin position="177"/>
        <end position="275"/>
    </location>
</feature>
<evidence type="ECO:0000313" key="6">
    <source>
        <dbReference type="Proteomes" id="UP000317646"/>
    </source>
</evidence>
<dbReference type="SUPFAM" id="SSF51215">
    <property type="entry name" value="Regulatory protein AraC"/>
    <property type="match status" value="1"/>
</dbReference>
<dbReference type="EMBL" id="RCYZ01000011">
    <property type="protein sequence ID" value="TPG60957.1"/>
    <property type="molecule type" value="Genomic_DNA"/>
</dbReference>
<evidence type="ECO:0000313" key="5">
    <source>
        <dbReference type="EMBL" id="TPG60957.1"/>
    </source>
</evidence>
<dbReference type="PANTHER" id="PTHR43280:SF32">
    <property type="entry name" value="TRANSCRIPTIONAL REGULATORY PROTEIN"/>
    <property type="match status" value="1"/>
</dbReference>
<reference evidence="5 6" key="1">
    <citation type="journal article" date="2019" name="Environ. Microbiol.">
        <title>Species interactions and distinct microbial communities in high Arctic permafrost affected cryosols are associated with the CH4 and CO2 gas fluxes.</title>
        <authorList>
            <person name="Altshuler I."/>
            <person name="Hamel J."/>
            <person name="Turney S."/>
            <person name="Magnuson E."/>
            <person name="Levesque R."/>
            <person name="Greer C."/>
            <person name="Whyte L.G."/>
        </authorList>
    </citation>
    <scope>NUCLEOTIDE SEQUENCE [LARGE SCALE GENOMIC DNA]</scope>
    <source>
        <strain evidence="5 6">S9.2P</strain>
    </source>
</reference>
<dbReference type="InterPro" id="IPR003313">
    <property type="entry name" value="AraC-bd"/>
</dbReference>
<accession>A0A502GF66</accession>
<keyword evidence="1" id="KW-0805">Transcription regulation</keyword>
<evidence type="ECO:0000259" key="4">
    <source>
        <dbReference type="PROSITE" id="PS01124"/>
    </source>
</evidence>
<comment type="caution">
    <text evidence="5">The sequence shown here is derived from an EMBL/GenBank/DDBJ whole genome shotgun (WGS) entry which is preliminary data.</text>
</comment>
<dbReference type="InterPro" id="IPR009057">
    <property type="entry name" value="Homeodomain-like_sf"/>
</dbReference>
<dbReference type="GO" id="GO:0003700">
    <property type="term" value="F:DNA-binding transcription factor activity"/>
    <property type="evidence" value="ECO:0007669"/>
    <property type="project" value="InterPro"/>
</dbReference>
<dbReference type="PROSITE" id="PS01124">
    <property type="entry name" value="HTH_ARAC_FAMILY_2"/>
    <property type="match status" value="1"/>
</dbReference>
<evidence type="ECO:0000256" key="3">
    <source>
        <dbReference type="ARBA" id="ARBA00023163"/>
    </source>
</evidence>
<evidence type="ECO:0000256" key="2">
    <source>
        <dbReference type="ARBA" id="ARBA00023125"/>
    </source>
</evidence>
<keyword evidence="2" id="KW-0238">DNA-binding</keyword>
<dbReference type="InterPro" id="IPR037923">
    <property type="entry name" value="HTH-like"/>
</dbReference>
<dbReference type="RefSeq" id="WP_140469332.1">
    <property type="nucleotide sequence ID" value="NZ_RCYZ01000011.1"/>
</dbReference>
<protein>
    <submittedName>
        <fullName evidence="5">AraC family transcriptional regulator</fullName>
    </submittedName>
</protein>
<dbReference type="AlphaFoldDB" id="A0A502GF66"/>
<dbReference type="Pfam" id="PF12833">
    <property type="entry name" value="HTH_18"/>
    <property type="match status" value="1"/>
</dbReference>
<keyword evidence="6" id="KW-1185">Reference proteome</keyword>
<dbReference type="InterPro" id="IPR018060">
    <property type="entry name" value="HTH_AraC"/>
</dbReference>
<dbReference type="SUPFAM" id="SSF46689">
    <property type="entry name" value="Homeodomain-like"/>
    <property type="match status" value="1"/>
</dbReference>
<dbReference type="Gene3D" id="1.10.10.60">
    <property type="entry name" value="Homeodomain-like"/>
    <property type="match status" value="1"/>
</dbReference>
<name>A0A502GF66_9BACT</name>
<dbReference type="SMART" id="SM00342">
    <property type="entry name" value="HTH_ARAC"/>
    <property type="match status" value="1"/>
</dbReference>
<organism evidence="5 6">
    <name type="scientific">Hymenobacter nivis</name>
    <dbReference type="NCBI Taxonomy" id="1850093"/>
    <lineage>
        <taxon>Bacteria</taxon>
        <taxon>Pseudomonadati</taxon>
        <taxon>Bacteroidota</taxon>
        <taxon>Cytophagia</taxon>
        <taxon>Cytophagales</taxon>
        <taxon>Hymenobacteraceae</taxon>
        <taxon>Hymenobacter</taxon>
    </lineage>
</organism>
<dbReference type="PRINTS" id="PR00032">
    <property type="entry name" value="HTHARAC"/>
</dbReference>
<gene>
    <name evidence="5" type="ORF">EAH73_20570</name>
</gene>
<sequence length="294" mass="31392">MNPTALPLLDWRVCPTGRPDEPLRMQRLEALAARAPGVAHAHRFWLLLHVARGAGVLHLPGQALALQPGQLVLLPPGPVLGWALAAGGRGEVVCFLADYYLASFPAPGLPAGPGPWALVLPPAERAEVPALLRGLARTLAEPNADPAQARAYLHLLLALAFPAAPAPQGGRAAAVARQFAQLLEAHFRTLHAVRDYAARLHLSPDHLCACCRQYLGHPARQLIGARVLAEARHLLGTTGLSVAEVGYALGFEDASHFGRFFRQHAGCSPRAYRQNPALYQKNLENGQLPGRPGG</sequence>
<keyword evidence="3" id="KW-0804">Transcription</keyword>